<organism evidence="1 2">
    <name type="scientific">Cyclobacterium lianum</name>
    <dbReference type="NCBI Taxonomy" id="388280"/>
    <lineage>
        <taxon>Bacteria</taxon>
        <taxon>Pseudomonadati</taxon>
        <taxon>Bacteroidota</taxon>
        <taxon>Cytophagia</taxon>
        <taxon>Cytophagales</taxon>
        <taxon>Cyclobacteriaceae</taxon>
        <taxon>Cyclobacterium</taxon>
    </lineage>
</organism>
<evidence type="ECO:0000313" key="2">
    <source>
        <dbReference type="Proteomes" id="UP000184513"/>
    </source>
</evidence>
<gene>
    <name evidence="1" type="ORF">SAMN04488057_101399</name>
</gene>
<dbReference type="SUPFAM" id="SSF48452">
    <property type="entry name" value="TPR-like"/>
    <property type="match status" value="1"/>
</dbReference>
<reference evidence="1 2" key="1">
    <citation type="submission" date="2016-11" db="EMBL/GenBank/DDBJ databases">
        <authorList>
            <person name="Jaros S."/>
            <person name="Januszkiewicz K."/>
            <person name="Wedrychowicz H."/>
        </authorList>
    </citation>
    <scope>NUCLEOTIDE SEQUENCE [LARGE SCALE GENOMIC DNA]</scope>
    <source>
        <strain evidence="1 2">CGMCC 1.6102</strain>
    </source>
</reference>
<keyword evidence="2" id="KW-1185">Reference proteome</keyword>
<dbReference type="STRING" id="388280.SAMN04488057_101399"/>
<protein>
    <submittedName>
        <fullName evidence="1">Starch-binding associating with outer membrane</fullName>
    </submittedName>
</protein>
<dbReference type="Gene3D" id="1.25.40.390">
    <property type="match status" value="1"/>
</dbReference>
<accession>A0A1M7IN47</accession>
<dbReference type="InterPro" id="IPR041662">
    <property type="entry name" value="SusD-like_2"/>
</dbReference>
<dbReference type="Proteomes" id="UP000184513">
    <property type="component" value="Unassembled WGS sequence"/>
</dbReference>
<proteinExistence type="predicted"/>
<dbReference type="EMBL" id="FRCY01000001">
    <property type="protein sequence ID" value="SHM42150.1"/>
    <property type="molecule type" value="Genomic_DNA"/>
</dbReference>
<sequence>MKKKTIIIIVSIAIIPLLNSCNDFDKLNVSPNDVNEVDPNFLLTTSTYNFANTYSEFGYWGSRIPSLLQYYQVGDGYKSEELNALYWTPGQSSPWVTIYANLVDIQAMSDLSVEQGNVFTEAVALVYQAGLIDLATKIYGDVPFSETNRLDEEIVFPKYDEQKEIYETLLVNLKTAKNMIEGIPGSQVPVLDGYDLLYDGDKDNWVKFVNSLRIRMCLLLNNKKNELSIDLDAEFQDAAQNIFTSSDDNAVLDYLGNSAATSFRGGPFRASELTYARRMGLGFLNSLRDQNDPRLYRWLRPVEKKWDRDIAAATTIQYTDPLGQTFPIEVLPYPNGYDDLDTSLYVGLPVGSQASWTAYNAGPQATSVEPKTTPFNSRLSEIYFQNANQYVGMNIITYSEVEFILAEAAAIGAFGVSDAEGHYKKAIEASMDEWGIFGDYVGGFDFNEFYSQEAIDLSQATNEHERIMTQKYISMFFRPEPWFDWRRTGYPDFVPPHDGAQPAIPIRYHYDSPTPPDPQYVAKYKEAVERLEKSEYVQVPTNDDTRSRMWLLQGTNKPY</sequence>
<dbReference type="OrthoDB" id="1109828at2"/>
<name>A0A1M7IN47_9BACT</name>
<dbReference type="InterPro" id="IPR011990">
    <property type="entry name" value="TPR-like_helical_dom_sf"/>
</dbReference>
<dbReference type="AlphaFoldDB" id="A0A1M7IN47"/>
<dbReference type="Pfam" id="PF12771">
    <property type="entry name" value="SusD-like_2"/>
    <property type="match status" value="2"/>
</dbReference>
<evidence type="ECO:0000313" key="1">
    <source>
        <dbReference type="EMBL" id="SHM42150.1"/>
    </source>
</evidence>
<dbReference type="RefSeq" id="WP_073090937.1">
    <property type="nucleotide sequence ID" value="NZ_FRCY01000001.1"/>
</dbReference>